<evidence type="ECO:0000313" key="1">
    <source>
        <dbReference type="EMBL" id="RHN07223.1"/>
    </source>
</evidence>
<dbReference type="AlphaFoldDB" id="A0A3R6LRX4"/>
<evidence type="ECO:0000313" key="2">
    <source>
        <dbReference type="Proteomes" id="UP000283586"/>
    </source>
</evidence>
<reference evidence="1 2" key="1">
    <citation type="submission" date="2018-08" db="EMBL/GenBank/DDBJ databases">
        <title>A genome reference for cultivated species of the human gut microbiota.</title>
        <authorList>
            <person name="Zou Y."/>
            <person name="Xue W."/>
            <person name="Luo G."/>
        </authorList>
    </citation>
    <scope>NUCLEOTIDE SEQUENCE [LARGE SCALE GENOMIC DNA]</scope>
    <source>
        <strain evidence="1 2">AF31-21AC</strain>
    </source>
</reference>
<sequence>MSLHQYHVDFSQLSPSEKESLSERVDNAAFTGIQWEQGFQSGVFFVEENQDLNYLKIPACCHLRRIL</sequence>
<name>A0A3R6LRX4_9FIRM</name>
<accession>A0A3R6LRX4</accession>
<dbReference type="Proteomes" id="UP000283586">
    <property type="component" value="Unassembled WGS sequence"/>
</dbReference>
<protein>
    <submittedName>
        <fullName evidence="1">Uncharacterized protein</fullName>
    </submittedName>
</protein>
<gene>
    <name evidence="1" type="ORF">DWZ31_11640</name>
</gene>
<organism evidence="1 2">
    <name type="scientific">Roseburia intestinalis</name>
    <dbReference type="NCBI Taxonomy" id="166486"/>
    <lineage>
        <taxon>Bacteria</taxon>
        <taxon>Bacillati</taxon>
        <taxon>Bacillota</taxon>
        <taxon>Clostridia</taxon>
        <taxon>Lachnospirales</taxon>
        <taxon>Lachnospiraceae</taxon>
        <taxon>Roseburia</taxon>
    </lineage>
</organism>
<comment type="caution">
    <text evidence="1">The sequence shown here is derived from an EMBL/GenBank/DDBJ whole genome shotgun (WGS) entry which is preliminary data.</text>
</comment>
<dbReference type="RefSeq" id="WP_118488880.1">
    <property type="nucleotide sequence ID" value="NZ_QRQN01000013.1"/>
</dbReference>
<dbReference type="EMBL" id="QRQN01000013">
    <property type="protein sequence ID" value="RHN07223.1"/>
    <property type="molecule type" value="Genomic_DNA"/>
</dbReference>
<proteinExistence type="predicted"/>